<organism evidence="2">
    <name type="scientific">viral metagenome</name>
    <dbReference type="NCBI Taxonomy" id="1070528"/>
    <lineage>
        <taxon>unclassified sequences</taxon>
        <taxon>metagenomes</taxon>
        <taxon>organismal metagenomes</taxon>
    </lineage>
</organism>
<dbReference type="EMBL" id="MT142384">
    <property type="protein sequence ID" value="QJA79532.1"/>
    <property type="molecule type" value="Genomic_DNA"/>
</dbReference>
<name>A0A6H1ZPT1_9ZZZZ</name>
<dbReference type="EMBL" id="MT141575">
    <property type="protein sequence ID" value="QJA67714.1"/>
    <property type="molecule type" value="Genomic_DNA"/>
</dbReference>
<sequence>MAVYVGVKFQTIRSTAWPYKWASHLFADTVAELHEFAARLGLKRSWFQNHTRLPHYDVTSNKRTEAIQRGAITVDMKTEVSFYKCKSKGD</sequence>
<evidence type="ECO:0000259" key="1">
    <source>
        <dbReference type="Pfam" id="PF13223"/>
    </source>
</evidence>
<proteinExistence type="predicted"/>
<protein>
    <recommendedName>
        <fullName evidence="1">DUF4031 domain-containing protein</fullName>
    </recommendedName>
</protein>
<evidence type="ECO:0000313" key="4">
    <source>
        <dbReference type="EMBL" id="QJA79532.1"/>
    </source>
</evidence>
<evidence type="ECO:0000313" key="2">
    <source>
        <dbReference type="EMBL" id="QJA49518.1"/>
    </source>
</evidence>
<feature type="domain" description="DUF4031" evidence="1">
    <location>
        <begin position="20"/>
        <end position="83"/>
    </location>
</feature>
<accession>A0A6H1ZPT1</accession>
<reference evidence="2" key="1">
    <citation type="submission" date="2020-03" db="EMBL/GenBank/DDBJ databases">
        <title>The deep terrestrial virosphere.</title>
        <authorList>
            <person name="Holmfeldt K."/>
            <person name="Nilsson E."/>
            <person name="Simone D."/>
            <person name="Lopez-Fernandez M."/>
            <person name="Wu X."/>
            <person name="de Brujin I."/>
            <person name="Lundin D."/>
            <person name="Andersson A."/>
            <person name="Bertilsson S."/>
            <person name="Dopson M."/>
        </authorList>
    </citation>
    <scope>NUCLEOTIDE SEQUENCE</scope>
    <source>
        <strain evidence="4">MM415A00869</strain>
        <strain evidence="3">MM415B00170</strain>
        <strain evidence="2">TM448A01387</strain>
    </source>
</reference>
<dbReference type="EMBL" id="MT144140">
    <property type="protein sequence ID" value="QJA49518.1"/>
    <property type="molecule type" value="Genomic_DNA"/>
</dbReference>
<dbReference type="Pfam" id="PF13223">
    <property type="entry name" value="DUF4031"/>
    <property type="match status" value="1"/>
</dbReference>
<dbReference type="InterPro" id="IPR025109">
    <property type="entry name" value="DUF4031"/>
</dbReference>
<gene>
    <name evidence="4" type="ORF">MM415A00869_0030</name>
    <name evidence="3" type="ORF">MM415B00170_0023</name>
    <name evidence="2" type="ORF">TM448A01387_0020</name>
</gene>
<evidence type="ECO:0000313" key="3">
    <source>
        <dbReference type="EMBL" id="QJA67714.1"/>
    </source>
</evidence>
<dbReference type="AlphaFoldDB" id="A0A6H1ZPT1"/>